<organism evidence="4 5">
    <name type="scientific">Wenjunlia tyrosinilytica</name>
    <dbReference type="NCBI Taxonomy" id="1544741"/>
    <lineage>
        <taxon>Bacteria</taxon>
        <taxon>Bacillati</taxon>
        <taxon>Actinomycetota</taxon>
        <taxon>Actinomycetes</taxon>
        <taxon>Kitasatosporales</taxon>
        <taxon>Streptomycetaceae</taxon>
        <taxon>Wenjunlia</taxon>
    </lineage>
</organism>
<keyword evidence="5" id="KW-1185">Reference proteome</keyword>
<dbReference type="InterPro" id="IPR038765">
    <property type="entry name" value="Papain-like_cys_pep_sf"/>
</dbReference>
<dbReference type="PANTHER" id="PTHR11786">
    <property type="entry name" value="N-HYDROXYARYLAMINE O-ACETYLTRANSFERASE"/>
    <property type="match status" value="1"/>
</dbReference>
<comment type="similarity">
    <text evidence="1 2">Belongs to the arylamine N-acetyltransferase family.</text>
</comment>
<comment type="caution">
    <text evidence="4">The sequence shown here is derived from an EMBL/GenBank/DDBJ whole genome shotgun (WGS) entry which is preliminary data.</text>
</comment>
<dbReference type="Gene3D" id="2.40.128.150">
    <property type="entry name" value="Cysteine proteinases"/>
    <property type="match status" value="1"/>
</dbReference>
<sequence>MPEIEHANRTDHPRQVERKGSAKPAKAPEAEQSTESESGFDLDAYLDVIGWNGARRADVATLRGMHWAHLLTFPFENLDLLSATVPSLRPSDLMAKLVHSRRGGYCFEQNTLFALALQALGFEVTPVAGRVVLGADSVESRPRTHMTLVVRAPGNLQPYLADVGFGSVGGLVEPVPLTVDVESHHRGRRHRLVHLPRSGPLELWSLQARAPGDVAGESWISQYVFTLDPFESIDTQVANWYVATHPRSPFRSRLFVQRATPDGHLALDGRHLIETAPDGAVTERDLSDEAEVLRVLDERFGITAPESPQLRY</sequence>
<feature type="region of interest" description="Disordered" evidence="3">
    <location>
        <begin position="1"/>
        <end position="36"/>
    </location>
</feature>
<dbReference type="AlphaFoldDB" id="A0A918E2W3"/>
<dbReference type="SUPFAM" id="SSF54001">
    <property type="entry name" value="Cysteine proteinases"/>
    <property type="match status" value="1"/>
</dbReference>
<dbReference type="PANTHER" id="PTHR11786:SF0">
    <property type="entry name" value="ARYLAMINE N-ACETYLTRANSFERASE 4-RELATED"/>
    <property type="match status" value="1"/>
</dbReference>
<dbReference type="GO" id="GO:0016407">
    <property type="term" value="F:acetyltransferase activity"/>
    <property type="evidence" value="ECO:0007669"/>
    <property type="project" value="InterPro"/>
</dbReference>
<proteinExistence type="inferred from homology"/>
<keyword evidence="4" id="KW-0808">Transferase</keyword>
<name>A0A918E2W3_9ACTN</name>
<dbReference type="PRINTS" id="PR01543">
    <property type="entry name" value="ANATRNSFRASE"/>
</dbReference>
<evidence type="ECO:0000313" key="5">
    <source>
        <dbReference type="Proteomes" id="UP000641932"/>
    </source>
</evidence>
<evidence type="ECO:0000256" key="1">
    <source>
        <dbReference type="ARBA" id="ARBA00006547"/>
    </source>
</evidence>
<evidence type="ECO:0000256" key="2">
    <source>
        <dbReference type="RuleBase" id="RU003452"/>
    </source>
</evidence>
<feature type="compositionally biased region" description="Basic and acidic residues" evidence="3">
    <location>
        <begin position="1"/>
        <end position="20"/>
    </location>
</feature>
<dbReference type="InterPro" id="IPR001447">
    <property type="entry name" value="Arylamine_N-AcTrfase"/>
</dbReference>
<evidence type="ECO:0000313" key="4">
    <source>
        <dbReference type="EMBL" id="GGP00456.1"/>
    </source>
</evidence>
<gene>
    <name evidence="4" type="ORF">GCM10012280_69260</name>
</gene>
<reference evidence="4" key="1">
    <citation type="journal article" date="2014" name="Int. J. Syst. Evol. Microbiol.">
        <title>Complete genome sequence of Corynebacterium casei LMG S-19264T (=DSM 44701T), isolated from a smear-ripened cheese.</title>
        <authorList>
            <consortium name="US DOE Joint Genome Institute (JGI-PGF)"/>
            <person name="Walter F."/>
            <person name="Albersmeier A."/>
            <person name="Kalinowski J."/>
            <person name="Ruckert C."/>
        </authorList>
    </citation>
    <scope>NUCLEOTIDE SEQUENCE</scope>
    <source>
        <strain evidence="4">CGMCC 4.7201</strain>
    </source>
</reference>
<reference evidence="4" key="2">
    <citation type="submission" date="2020-09" db="EMBL/GenBank/DDBJ databases">
        <authorList>
            <person name="Sun Q."/>
            <person name="Zhou Y."/>
        </authorList>
    </citation>
    <scope>NUCLEOTIDE SEQUENCE</scope>
    <source>
        <strain evidence="4">CGMCC 4.7201</strain>
    </source>
</reference>
<evidence type="ECO:0000256" key="3">
    <source>
        <dbReference type="SAM" id="MobiDB-lite"/>
    </source>
</evidence>
<dbReference type="Proteomes" id="UP000641932">
    <property type="component" value="Unassembled WGS sequence"/>
</dbReference>
<dbReference type="Pfam" id="PF00797">
    <property type="entry name" value="Acetyltransf_2"/>
    <property type="match status" value="1"/>
</dbReference>
<dbReference type="EMBL" id="BMMS01000058">
    <property type="protein sequence ID" value="GGP00456.1"/>
    <property type="molecule type" value="Genomic_DNA"/>
</dbReference>
<dbReference type="RefSeq" id="WP_189135773.1">
    <property type="nucleotide sequence ID" value="NZ_BMMS01000058.1"/>
</dbReference>
<dbReference type="Gene3D" id="3.30.2140.10">
    <property type="entry name" value="Arylamine N-acetyltransferase"/>
    <property type="match status" value="1"/>
</dbReference>
<protein>
    <submittedName>
        <fullName evidence="4">Arylamine n-acetyl transferase</fullName>
    </submittedName>
</protein>
<accession>A0A918E2W3</accession>